<dbReference type="Proteomes" id="UP001143192">
    <property type="component" value="Unassembled WGS sequence"/>
</dbReference>
<protein>
    <recommendedName>
        <fullName evidence="1">site-specific DNA-methyltransferase (adenine-specific)</fullName>
        <ecNumber evidence="1">2.1.1.72</ecNumber>
    </recommendedName>
</protein>
<comment type="catalytic activity">
    <reaction evidence="5">
        <text>a 2'-deoxyadenosine in DNA + S-adenosyl-L-methionine = an N(6)-methyl-2'-deoxyadenosine in DNA + S-adenosyl-L-homocysteine + H(+)</text>
        <dbReference type="Rhea" id="RHEA:15197"/>
        <dbReference type="Rhea" id="RHEA-COMP:12418"/>
        <dbReference type="Rhea" id="RHEA-COMP:12419"/>
        <dbReference type="ChEBI" id="CHEBI:15378"/>
        <dbReference type="ChEBI" id="CHEBI:57856"/>
        <dbReference type="ChEBI" id="CHEBI:59789"/>
        <dbReference type="ChEBI" id="CHEBI:90615"/>
        <dbReference type="ChEBI" id="CHEBI:90616"/>
        <dbReference type="EC" id="2.1.1.72"/>
    </reaction>
</comment>
<gene>
    <name evidence="6" type="ORF">M1B79_14045</name>
</gene>
<keyword evidence="2 6" id="KW-0489">Methyltransferase</keyword>
<comment type="caution">
    <text evidence="6">The sequence shown here is derived from an EMBL/GenBank/DDBJ whole genome shotgun (WGS) entry which is preliminary data.</text>
</comment>
<dbReference type="PROSITE" id="PS00092">
    <property type="entry name" value="N6_MTASE"/>
    <property type="match status" value="1"/>
</dbReference>
<dbReference type="EMBL" id="JAMZED010000038">
    <property type="protein sequence ID" value="MCR6505755.1"/>
    <property type="molecule type" value="Genomic_DNA"/>
</dbReference>
<keyword evidence="4" id="KW-0949">S-adenosyl-L-methionine</keyword>
<evidence type="ECO:0000256" key="4">
    <source>
        <dbReference type="ARBA" id="ARBA00022691"/>
    </source>
</evidence>
<dbReference type="InterPro" id="IPR012327">
    <property type="entry name" value="MeTrfase_D12"/>
</dbReference>
<evidence type="ECO:0000256" key="1">
    <source>
        <dbReference type="ARBA" id="ARBA00011900"/>
    </source>
</evidence>
<accession>A0A9X2SU27</accession>
<evidence type="ECO:0000256" key="5">
    <source>
        <dbReference type="ARBA" id="ARBA00047942"/>
    </source>
</evidence>
<proteinExistence type="predicted"/>
<organism evidence="6 7">
    <name type="scientific">Bacteroides muris</name>
    <name type="common">ex Fokt et al. 2023</name>
    <dbReference type="NCBI Taxonomy" id="2937417"/>
    <lineage>
        <taxon>Bacteria</taxon>
        <taxon>Pseudomonadati</taxon>
        <taxon>Bacteroidota</taxon>
        <taxon>Bacteroidia</taxon>
        <taxon>Bacteroidales</taxon>
        <taxon>Bacteroidaceae</taxon>
        <taxon>Bacteroides</taxon>
    </lineage>
</organism>
<dbReference type="GO" id="GO:0003676">
    <property type="term" value="F:nucleic acid binding"/>
    <property type="evidence" value="ECO:0007669"/>
    <property type="project" value="InterPro"/>
</dbReference>
<evidence type="ECO:0000313" key="7">
    <source>
        <dbReference type="Proteomes" id="UP001143192"/>
    </source>
</evidence>
<sequence>MIQRYLGNKNSIADHILHEVGRFCQPGDIVCDIFSGTISMSMALKRSGYRVVSNDISIFSYHYANCYLRNNTIPVFDLGLLGINGADYENIAQEVIEKKKDEVGFLFLRNQHLYELYKNLVIVLIYLERIEATDIAKQFQARYIYNTYTEEGNNSYFRSLRGTEGHRRFFTPANGKRIDNILNKIREWNDNHLLSEVQYSLLISILCESIEKISNTQGTYHDFQRELYDERALHDLTLRIPPFDDVVSTQNEHIIGRAQDSLNFIREVPKHKLLYLDPPYNFRQYTSYYFMLNLICNYCTIKNLNKYFKNVKFVRGQNMDDDFDSTFCKSDKFIESLHQLISDARTQYVIMSYYDGRNHENKGTHRKDNGIAAIVNLFESDMFKAGSFEQLAFERTNYQSFQGHTADKCNEYLFIAEKR</sequence>
<keyword evidence="7" id="KW-1185">Reference proteome</keyword>
<dbReference type="RefSeq" id="WP_257932124.1">
    <property type="nucleotide sequence ID" value="NZ_JAMZED010000038.1"/>
</dbReference>
<dbReference type="GO" id="GO:0032259">
    <property type="term" value="P:methylation"/>
    <property type="evidence" value="ECO:0007669"/>
    <property type="project" value="UniProtKB-KW"/>
</dbReference>
<dbReference type="InterPro" id="IPR029063">
    <property type="entry name" value="SAM-dependent_MTases_sf"/>
</dbReference>
<dbReference type="InterPro" id="IPR002052">
    <property type="entry name" value="DNA_methylase_N6_adenine_CS"/>
</dbReference>
<evidence type="ECO:0000313" key="6">
    <source>
        <dbReference type="EMBL" id="MCR6505755.1"/>
    </source>
</evidence>
<dbReference type="SUPFAM" id="SSF53335">
    <property type="entry name" value="S-adenosyl-L-methionine-dependent methyltransferases"/>
    <property type="match status" value="1"/>
</dbReference>
<dbReference type="EC" id="2.1.1.72" evidence="1"/>
<evidence type="ECO:0000256" key="2">
    <source>
        <dbReference type="ARBA" id="ARBA00022603"/>
    </source>
</evidence>
<reference evidence="6" key="1">
    <citation type="journal article" date="2022" name="Arch. Microbiol.">
        <title>Bacteroides muris sp. nov. isolated from the cecum of wild-derived house mice.</title>
        <authorList>
            <person name="Fokt H."/>
            <person name="Unni R."/>
            <person name="Repnik U."/>
            <person name="Schmitz R.A."/>
            <person name="Bramkamp M."/>
            <person name="Baines J.F."/>
            <person name="Unterweger D."/>
        </authorList>
    </citation>
    <scope>NUCLEOTIDE SEQUENCE</scope>
    <source>
        <strain evidence="6">KH365_2</strain>
    </source>
</reference>
<evidence type="ECO:0000256" key="3">
    <source>
        <dbReference type="ARBA" id="ARBA00022679"/>
    </source>
</evidence>
<keyword evidence="3" id="KW-0808">Transferase</keyword>
<dbReference type="Pfam" id="PF02086">
    <property type="entry name" value="MethyltransfD12"/>
    <property type="match status" value="1"/>
</dbReference>
<dbReference type="GO" id="GO:0009007">
    <property type="term" value="F:site-specific DNA-methyltransferase (adenine-specific) activity"/>
    <property type="evidence" value="ECO:0007669"/>
    <property type="project" value="UniProtKB-EC"/>
</dbReference>
<name>A0A9X2SU27_9BACE</name>
<reference evidence="6" key="2">
    <citation type="submission" date="2022-04" db="EMBL/GenBank/DDBJ databases">
        <authorList>
            <person name="Fokt H."/>
            <person name="Baines J."/>
        </authorList>
    </citation>
    <scope>NUCLEOTIDE SEQUENCE</scope>
    <source>
        <strain evidence="6">KH365_2</strain>
    </source>
</reference>
<dbReference type="AlphaFoldDB" id="A0A9X2SU27"/>
<dbReference type="GO" id="GO:0009307">
    <property type="term" value="P:DNA restriction-modification system"/>
    <property type="evidence" value="ECO:0007669"/>
    <property type="project" value="InterPro"/>
</dbReference>